<evidence type="ECO:0000313" key="1">
    <source>
        <dbReference type="EMBL" id="QDU55024.1"/>
    </source>
</evidence>
<accession>A0A518AK12</accession>
<evidence type="ECO:0008006" key="3">
    <source>
        <dbReference type="Google" id="ProtNLM"/>
    </source>
</evidence>
<organism evidence="1 2">
    <name type="scientific">Aeoliella mucimassa</name>
    <dbReference type="NCBI Taxonomy" id="2527972"/>
    <lineage>
        <taxon>Bacteria</taxon>
        <taxon>Pseudomonadati</taxon>
        <taxon>Planctomycetota</taxon>
        <taxon>Planctomycetia</taxon>
        <taxon>Pirellulales</taxon>
        <taxon>Lacipirellulaceae</taxon>
        <taxon>Aeoliella</taxon>
    </lineage>
</organism>
<dbReference type="OrthoDB" id="276165at2"/>
<dbReference type="CDD" id="cd16377">
    <property type="entry name" value="23S_rRNA_IVP_like"/>
    <property type="match status" value="1"/>
</dbReference>
<gene>
    <name evidence="1" type="ORF">Pan181_12090</name>
</gene>
<dbReference type="KEGG" id="amuc:Pan181_12090"/>
<proteinExistence type="predicted"/>
<dbReference type="RefSeq" id="WP_145245932.1">
    <property type="nucleotide sequence ID" value="NZ_CP036278.1"/>
</dbReference>
<evidence type="ECO:0000313" key="2">
    <source>
        <dbReference type="Proteomes" id="UP000315750"/>
    </source>
</evidence>
<dbReference type="NCBIfam" id="TIGR02436">
    <property type="entry name" value="four helix bundle protein"/>
    <property type="match status" value="1"/>
</dbReference>
<dbReference type="Gene3D" id="1.20.1440.60">
    <property type="entry name" value="23S rRNA-intervening sequence"/>
    <property type="match status" value="1"/>
</dbReference>
<name>A0A518AK12_9BACT</name>
<dbReference type="EMBL" id="CP036278">
    <property type="protein sequence ID" value="QDU55024.1"/>
    <property type="molecule type" value="Genomic_DNA"/>
</dbReference>
<keyword evidence="2" id="KW-1185">Reference proteome</keyword>
<dbReference type="SUPFAM" id="SSF158446">
    <property type="entry name" value="IVS-encoded protein-like"/>
    <property type="match status" value="1"/>
</dbReference>
<reference evidence="1 2" key="1">
    <citation type="submission" date="2019-02" db="EMBL/GenBank/DDBJ databases">
        <title>Deep-cultivation of Planctomycetes and their phenomic and genomic characterization uncovers novel biology.</title>
        <authorList>
            <person name="Wiegand S."/>
            <person name="Jogler M."/>
            <person name="Boedeker C."/>
            <person name="Pinto D."/>
            <person name="Vollmers J."/>
            <person name="Rivas-Marin E."/>
            <person name="Kohn T."/>
            <person name="Peeters S.H."/>
            <person name="Heuer A."/>
            <person name="Rast P."/>
            <person name="Oberbeckmann S."/>
            <person name="Bunk B."/>
            <person name="Jeske O."/>
            <person name="Meyerdierks A."/>
            <person name="Storesund J.E."/>
            <person name="Kallscheuer N."/>
            <person name="Luecker S."/>
            <person name="Lage O.M."/>
            <person name="Pohl T."/>
            <person name="Merkel B.J."/>
            <person name="Hornburger P."/>
            <person name="Mueller R.-W."/>
            <person name="Bruemmer F."/>
            <person name="Labrenz M."/>
            <person name="Spormann A.M."/>
            <person name="Op den Camp H."/>
            <person name="Overmann J."/>
            <person name="Amann R."/>
            <person name="Jetten M.S.M."/>
            <person name="Mascher T."/>
            <person name="Medema M.H."/>
            <person name="Devos D.P."/>
            <person name="Kaster A.-K."/>
            <person name="Ovreas L."/>
            <person name="Rohde M."/>
            <person name="Galperin M.Y."/>
            <person name="Jogler C."/>
        </authorList>
    </citation>
    <scope>NUCLEOTIDE SEQUENCE [LARGE SCALE GENOMIC DNA]</scope>
    <source>
        <strain evidence="1 2">Pan181</strain>
    </source>
</reference>
<dbReference type="Proteomes" id="UP000315750">
    <property type="component" value="Chromosome"/>
</dbReference>
<dbReference type="PANTHER" id="PTHR38471">
    <property type="entry name" value="FOUR HELIX BUNDLE PROTEIN"/>
    <property type="match status" value="1"/>
</dbReference>
<dbReference type="PANTHER" id="PTHR38471:SF2">
    <property type="entry name" value="FOUR HELIX BUNDLE PROTEIN"/>
    <property type="match status" value="1"/>
</dbReference>
<dbReference type="Pfam" id="PF05635">
    <property type="entry name" value="23S_rRNA_IVP"/>
    <property type="match status" value="1"/>
</dbReference>
<sequence>MASFRELKVWQLGTELAIDVYGATRSFPNDERFGLISQMRRAAVSIPSNIAEGHGRNSTPEMIRFCGYALGSVAELETQITISQGLGFGNSNELTSVLEKCDTTSRMLHGLIRSNRGRDNHNSGSANE</sequence>
<dbReference type="InterPro" id="IPR012657">
    <property type="entry name" value="23S_rRNA-intervening_sequence"/>
</dbReference>
<protein>
    <recommendedName>
        <fullName evidence="3">Four helix bundle protein</fullName>
    </recommendedName>
</protein>
<dbReference type="InterPro" id="IPR036583">
    <property type="entry name" value="23S_rRNA_IVS_sf"/>
</dbReference>
<dbReference type="AlphaFoldDB" id="A0A518AK12"/>